<feature type="transmembrane region" description="Helical" evidence="1">
    <location>
        <begin position="129"/>
        <end position="147"/>
    </location>
</feature>
<dbReference type="Proteomes" id="UP000199477">
    <property type="component" value="Unassembled WGS sequence"/>
</dbReference>
<keyword evidence="1" id="KW-1133">Transmembrane helix</keyword>
<feature type="transmembrane region" description="Helical" evidence="1">
    <location>
        <begin position="507"/>
        <end position="527"/>
    </location>
</feature>
<sequence>MTRLLSLGGCLAVAAGLALTPALQGLRSVVTDHNLVLFAVALVAAVVIARLARWSVASALLLVALVLLLRFVGAGPLLAAALLVAAAAVIGASICRSDTWSHPGIAILVGLAVLSALAGWLLPFPVHYFLTYLAVLAAIVGLGRHRLHCLVRAAQGSWREAVRQAPVHAAFAMLVVLMGGAALCAPTVQYDDLVLHVTLPAQLVALGYYKMDLASQVWSAAPWASDVIQAYVAVLAGHEARGAANLIWYGLTVVSVWTLARELDLSPGLRWLAVALTASVPLMVSLNGSMQADTAITTVTVALAALVVRLVRTREAGLLLPFFLLSALAIALKATQGLLVLPLAAVVLAYVGWRPFLRQALRIAIPVVFVAGSSYFYAFFVTGNPFFPLFNGVFKSSFARPEDFADRRWNQGLHLNSLWRLTFETDRYLEAAPGAIGFSMLALCGGALWTLLLPRIRWITLALLAASIGMFLGIQYARYLVPLFTALITLGLLAWERARMRWGGEVVLGAVVLVNIVFMPASLYIFGDDLYWRMFSNVNGQPSVVKQDLQRTYAVELLFAQYLSMTQPKGYSLYLADTDRPFVAPFDGQAFGSGWYDPTFNAILATANRDESGATWSGIFERTGMSHVLVTSNTPQAIRASLKAIKAAPELVIGDATLWSLCKDRCAGRVHALVNERDVSRNLIRSRGY</sequence>
<keyword evidence="1" id="KW-0812">Transmembrane</keyword>
<feature type="transmembrane region" description="Helical" evidence="1">
    <location>
        <begin position="59"/>
        <end position="92"/>
    </location>
</feature>
<accession>A0A1I2GAR5</accession>
<keyword evidence="4" id="KW-1185">Reference proteome</keyword>
<dbReference type="InterPro" id="IPR038731">
    <property type="entry name" value="RgtA/B/C-like"/>
</dbReference>
<name>A0A1I2GAR5_9GAMM</name>
<reference evidence="4" key="1">
    <citation type="submission" date="2016-10" db="EMBL/GenBank/DDBJ databases">
        <authorList>
            <person name="Varghese N."/>
            <person name="Submissions S."/>
        </authorList>
    </citation>
    <scope>NUCLEOTIDE SEQUENCE [LARGE SCALE GENOMIC DNA]</scope>
    <source>
        <strain evidence="4">UNC178MFTsu3.1</strain>
    </source>
</reference>
<dbReference type="RefSeq" id="WP_026635558.1">
    <property type="nucleotide sequence ID" value="NZ_FONH01000008.1"/>
</dbReference>
<evidence type="ECO:0000259" key="2">
    <source>
        <dbReference type="Pfam" id="PF13231"/>
    </source>
</evidence>
<feature type="transmembrane region" description="Helical" evidence="1">
    <location>
        <begin position="167"/>
        <end position="186"/>
    </location>
</feature>
<organism evidence="3 4">
    <name type="scientific">Dyella marensis</name>
    <dbReference type="NCBI Taxonomy" id="500610"/>
    <lineage>
        <taxon>Bacteria</taxon>
        <taxon>Pseudomonadati</taxon>
        <taxon>Pseudomonadota</taxon>
        <taxon>Gammaproteobacteria</taxon>
        <taxon>Lysobacterales</taxon>
        <taxon>Rhodanobacteraceae</taxon>
        <taxon>Dyella</taxon>
    </lineage>
</organism>
<evidence type="ECO:0000313" key="4">
    <source>
        <dbReference type="Proteomes" id="UP000199477"/>
    </source>
</evidence>
<dbReference type="AlphaFoldDB" id="A0A1I2GAR5"/>
<protein>
    <recommendedName>
        <fullName evidence="2">Glycosyltransferase RgtA/B/C/D-like domain-containing protein</fullName>
    </recommendedName>
</protein>
<dbReference type="STRING" id="500610.SAMN02799615_02557"/>
<dbReference type="EMBL" id="FONH01000008">
    <property type="protein sequence ID" value="SFF14253.1"/>
    <property type="molecule type" value="Genomic_DNA"/>
</dbReference>
<gene>
    <name evidence="3" type="ORF">SAMN02799615_02557</name>
</gene>
<keyword evidence="1" id="KW-0472">Membrane</keyword>
<feature type="transmembrane region" description="Helical" evidence="1">
    <location>
        <begin position="431"/>
        <end position="449"/>
    </location>
</feature>
<feature type="transmembrane region" description="Helical" evidence="1">
    <location>
        <begin position="456"/>
        <end position="473"/>
    </location>
</feature>
<dbReference type="Pfam" id="PF13231">
    <property type="entry name" value="PMT_2"/>
    <property type="match status" value="1"/>
</dbReference>
<feature type="transmembrane region" description="Helical" evidence="1">
    <location>
        <begin position="363"/>
        <end position="380"/>
    </location>
</feature>
<evidence type="ECO:0000256" key="1">
    <source>
        <dbReference type="SAM" id="Phobius"/>
    </source>
</evidence>
<feature type="transmembrane region" description="Helical" evidence="1">
    <location>
        <begin position="34"/>
        <end position="52"/>
    </location>
</feature>
<feature type="transmembrane region" description="Helical" evidence="1">
    <location>
        <begin position="104"/>
        <end position="122"/>
    </location>
</feature>
<feature type="transmembrane region" description="Helical" evidence="1">
    <location>
        <begin position="479"/>
        <end position="495"/>
    </location>
</feature>
<feature type="domain" description="Glycosyltransferase RgtA/B/C/D-like" evidence="2">
    <location>
        <begin position="237"/>
        <end position="361"/>
    </location>
</feature>
<feature type="transmembrane region" description="Helical" evidence="1">
    <location>
        <begin position="269"/>
        <end position="287"/>
    </location>
</feature>
<feature type="transmembrane region" description="Helical" evidence="1">
    <location>
        <begin position="318"/>
        <end position="351"/>
    </location>
</feature>
<evidence type="ECO:0000313" key="3">
    <source>
        <dbReference type="EMBL" id="SFF14253.1"/>
    </source>
</evidence>
<proteinExistence type="predicted"/>